<dbReference type="AlphaFoldDB" id="A0A1R2ANY3"/>
<proteinExistence type="predicted"/>
<sequence length="160" mass="18273">MFYKVGLFFLLALGASSVCCTPISRFDLTFYITSLENDELICDNRAPVKAVSKQGNNQYGLVFIWDDLSSSLLYNCRSTKYFYVAGKVDEAFIEIFADDYMYVFLNDVQVTAISSNDACIYKIVYNLNLIKPGLNKLYVNAYNTYDIGYFGYKITIKTKL</sequence>
<reference evidence="2 3" key="1">
    <citation type="submission" date="2016-11" db="EMBL/GenBank/DDBJ databases">
        <title>The macronuclear genome of Stentor coeruleus: a giant cell with tiny introns.</title>
        <authorList>
            <person name="Slabodnick M."/>
            <person name="Ruby J.G."/>
            <person name="Reiff S.B."/>
            <person name="Swart E.C."/>
            <person name="Gosai S."/>
            <person name="Prabakaran S."/>
            <person name="Witkowska E."/>
            <person name="Larue G.E."/>
            <person name="Fisher S."/>
            <person name="Freeman R.M."/>
            <person name="Gunawardena J."/>
            <person name="Chu W."/>
            <person name="Stover N.A."/>
            <person name="Gregory B.D."/>
            <person name="Nowacki M."/>
            <person name="Derisi J."/>
            <person name="Roy S.W."/>
            <person name="Marshall W.F."/>
            <person name="Sood P."/>
        </authorList>
    </citation>
    <scope>NUCLEOTIDE SEQUENCE [LARGE SCALE GENOMIC DNA]</scope>
    <source>
        <strain evidence="2">WM001</strain>
    </source>
</reference>
<evidence type="ECO:0000313" key="3">
    <source>
        <dbReference type="Proteomes" id="UP000187209"/>
    </source>
</evidence>
<protein>
    <submittedName>
        <fullName evidence="2">Uncharacterized protein</fullName>
    </submittedName>
</protein>
<dbReference type="EMBL" id="MPUH01001790">
    <property type="protein sequence ID" value="OMJ66199.1"/>
    <property type="molecule type" value="Genomic_DNA"/>
</dbReference>
<keyword evidence="3" id="KW-1185">Reference proteome</keyword>
<feature type="signal peptide" evidence="1">
    <location>
        <begin position="1"/>
        <end position="20"/>
    </location>
</feature>
<name>A0A1R2ANY3_9CILI</name>
<organism evidence="2 3">
    <name type="scientific">Stentor coeruleus</name>
    <dbReference type="NCBI Taxonomy" id="5963"/>
    <lineage>
        <taxon>Eukaryota</taxon>
        <taxon>Sar</taxon>
        <taxon>Alveolata</taxon>
        <taxon>Ciliophora</taxon>
        <taxon>Postciliodesmatophora</taxon>
        <taxon>Heterotrichea</taxon>
        <taxon>Heterotrichida</taxon>
        <taxon>Stentoridae</taxon>
        <taxon>Stentor</taxon>
    </lineage>
</organism>
<feature type="chain" id="PRO_5012277579" evidence="1">
    <location>
        <begin position="21"/>
        <end position="160"/>
    </location>
</feature>
<accession>A0A1R2ANY3</accession>
<evidence type="ECO:0000313" key="2">
    <source>
        <dbReference type="EMBL" id="OMJ66199.1"/>
    </source>
</evidence>
<keyword evidence="1" id="KW-0732">Signal</keyword>
<comment type="caution">
    <text evidence="2">The sequence shown here is derived from an EMBL/GenBank/DDBJ whole genome shotgun (WGS) entry which is preliminary data.</text>
</comment>
<dbReference type="Proteomes" id="UP000187209">
    <property type="component" value="Unassembled WGS sequence"/>
</dbReference>
<evidence type="ECO:0000256" key="1">
    <source>
        <dbReference type="SAM" id="SignalP"/>
    </source>
</evidence>
<gene>
    <name evidence="2" type="ORF">SteCoe_37049</name>
</gene>